<dbReference type="Pfam" id="PF00582">
    <property type="entry name" value="Usp"/>
    <property type="match status" value="2"/>
</dbReference>
<gene>
    <name evidence="3" type="ORF">LG45_05895</name>
</gene>
<dbReference type="InterPro" id="IPR014729">
    <property type="entry name" value="Rossmann-like_a/b/a_fold"/>
</dbReference>
<proteinExistence type="inferred from homology"/>
<dbReference type="PANTHER" id="PTHR46268">
    <property type="entry name" value="STRESS RESPONSE PROTEIN NHAX"/>
    <property type="match status" value="1"/>
</dbReference>
<dbReference type="EMBL" id="JRHH01000002">
    <property type="protein sequence ID" value="KGD69161.1"/>
    <property type="molecule type" value="Genomic_DNA"/>
</dbReference>
<protein>
    <submittedName>
        <fullName evidence="3">Universal stress protein UspA</fullName>
    </submittedName>
</protein>
<dbReference type="CDD" id="cd00293">
    <property type="entry name" value="USP-like"/>
    <property type="match status" value="2"/>
</dbReference>
<dbReference type="InterPro" id="IPR006016">
    <property type="entry name" value="UspA"/>
</dbReference>
<comment type="similarity">
    <text evidence="1">Belongs to the universal stress protein A family.</text>
</comment>
<dbReference type="RefSeq" id="WP_035125244.1">
    <property type="nucleotide sequence ID" value="NZ_JRHH01000002.1"/>
</dbReference>
<comment type="caution">
    <text evidence="3">The sequence shown here is derived from an EMBL/GenBank/DDBJ whole genome shotgun (WGS) entry which is preliminary data.</text>
</comment>
<keyword evidence="4" id="KW-1185">Reference proteome</keyword>
<accession>A0A095SWW2</accession>
<dbReference type="eggNOG" id="COG0589">
    <property type="taxonomic scope" value="Bacteria"/>
</dbReference>
<dbReference type="InterPro" id="IPR006015">
    <property type="entry name" value="Universal_stress_UspA"/>
</dbReference>
<dbReference type="STRING" id="1453498.LG45_05895"/>
<organism evidence="3 4">
    <name type="scientific">Flavobacterium aquatile LMG 4008 = ATCC 11947</name>
    <dbReference type="NCBI Taxonomy" id="1453498"/>
    <lineage>
        <taxon>Bacteria</taxon>
        <taxon>Pseudomonadati</taxon>
        <taxon>Bacteroidota</taxon>
        <taxon>Flavobacteriia</taxon>
        <taxon>Flavobacteriales</taxon>
        <taxon>Flavobacteriaceae</taxon>
        <taxon>Flavobacterium</taxon>
    </lineage>
</organism>
<dbReference type="PRINTS" id="PR01438">
    <property type="entry name" value="UNVRSLSTRESS"/>
</dbReference>
<reference evidence="3 4" key="1">
    <citation type="submission" date="2014-09" db="EMBL/GenBank/DDBJ databases">
        <title>Whole Genome Shotgun of Flavobacterium aquatile LMG 4008.</title>
        <authorList>
            <person name="Gale A.N."/>
            <person name="Pipes S.E."/>
            <person name="Newman J.D."/>
        </authorList>
    </citation>
    <scope>NUCLEOTIDE SEQUENCE [LARGE SCALE GENOMIC DNA]</scope>
    <source>
        <strain evidence="3 4">LMG 4008</strain>
    </source>
</reference>
<sequence length="274" mass="30402">MKKILIPTDFSDHAEYALKVAAQIAKKNDGEIILLHMLELPHQGSDAVGSGSDIPEIMFFKNAAIRKLEDLMDEDYLDGIKVSEVVQFELAFDGILKISQINNVDLIVMGSHGASGYKEMFIGSNAEKVVRNSEVPVLIIKKEENDFQVDDFVFASDFADEVKKPFAKVVEFANKFDATLHLVTVNTPNNFKSTSVAEQTMNNFLKGFEVKKVATHVYNETNVEKGILNFANSIDADLIGMSTHGRKGLSHFFNGSISEDLVNHATRPVVTFKI</sequence>
<evidence type="ECO:0000256" key="1">
    <source>
        <dbReference type="ARBA" id="ARBA00008791"/>
    </source>
</evidence>
<name>A0A095SWW2_9FLAO</name>
<dbReference type="Gene3D" id="3.40.50.620">
    <property type="entry name" value="HUPs"/>
    <property type="match status" value="2"/>
</dbReference>
<evidence type="ECO:0000259" key="2">
    <source>
        <dbReference type="Pfam" id="PF00582"/>
    </source>
</evidence>
<dbReference type="Proteomes" id="UP000029554">
    <property type="component" value="Unassembled WGS sequence"/>
</dbReference>
<feature type="domain" description="UspA" evidence="2">
    <location>
        <begin position="153"/>
        <end position="272"/>
    </location>
</feature>
<evidence type="ECO:0000313" key="4">
    <source>
        <dbReference type="Proteomes" id="UP000029554"/>
    </source>
</evidence>
<dbReference type="OrthoDB" id="9788959at2"/>
<dbReference type="AlphaFoldDB" id="A0A095SWW2"/>
<dbReference type="SUPFAM" id="SSF52402">
    <property type="entry name" value="Adenine nucleotide alpha hydrolases-like"/>
    <property type="match status" value="2"/>
</dbReference>
<dbReference type="PANTHER" id="PTHR46268:SF6">
    <property type="entry name" value="UNIVERSAL STRESS PROTEIN UP12"/>
    <property type="match status" value="1"/>
</dbReference>
<evidence type="ECO:0000313" key="3">
    <source>
        <dbReference type="EMBL" id="KGD69161.1"/>
    </source>
</evidence>
<feature type="domain" description="UspA" evidence="2">
    <location>
        <begin position="1"/>
        <end position="141"/>
    </location>
</feature>